<dbReference type="Proteomes" id="UP000272908">
    <property type="component" value="Unassembled WGS sequence"/>
</dbReference>
<gene>
    <name evidence="2" type="ORF">ROE7235_01117</name>
</gene>
<name>A0A3B0MTZ1_9RHOB</name>
<dbReference type="OrthoDB" id="7870459at2"/>
<sequence>MKPNFALGLTDDGITLWQCDGGEWWRVGAVSMDAPDMDDQMTKLVATAKSNAPDGVVTKLVIPDDQILYTHLPAGTGPDAIREGLQGKTPYPVEELDFDFITDSNGVHVAVVARETLIEAEEFAKDQGLNPVCFVAAPSGQAFVQEPFFARVRGVDPSADLERGGPILVERGDLANRPTPDAKPTAPSDTTPAGSEKPAASKDTGPTPDTSDDATTKRAGMFATKPETPTVKTGFSGARGDAAPKKARTKARSKAAPGASKPPAHEEKPAASSASNADSASESVSFRSRRSVASDPQAAGDTSGTATHPAKPSKALSALSKSRSLSLSSLGGAALAERLRSSVTAPVSRASGLLGSLTSKPAAANPAPVVAPKGATPESTPAKTVPKPTPAAKPVAASATPRKPDADPEAERLTVFGARRNATTPEKKLPQRALAISGAALLLVLAVVVWVFYFTRASEPELAQPILPAESVGEIAAPDALALSDAEEPGPAAEEAAEVEAALGLSDAAQQQGAQPAAEAENAEPEGVTSDTATPSVAAPTQDAGRLAALRSVRAIAPEGRGTLPDVQAAPAPFGTNPLPPLRGADADPLAPAEEPEVAQSTLPPGEDALDIVVTQGAPAATPPVRPEGLAPTPPPEPEPAVAAPAPLDESGLVIDVTGGTPPAIPPDRPEGIAPEPPEAPDTPAEQTGGAAQDEDQASLTPPPGGVSLDMLTPAARPAAIVEQAEARAEQFATATPQAVAASLRPSDRPNSFSQTVQRALAAARIRQAATPEPEVVQASAASVAPRIPSSASVTRAATQTRAINLRQINLLGVMGTPSARRALVRLDNGRVVTVQVGERLDGGQVTAIGDTELRYNKRGRDVVLRIAS</sequence>
<feature type="compositionally biased region" description="Low complexity" evidence="1">
    <location>
        <begin position="361"/>
        <end position="372"/>
    </location>
</feature>
<feature type="region of interest" description="Disordered" evidence="1">
    <location>
        <begin position="559"/>
        <end position="604"/>
    </location>
</feature>
<feature type="region of interest" description="Disordered" evidence="1">
    <location>
        <begin position="356"/>
        <end position="409"/>
    </location>
</feature>
<feature type="compositionally biased region" description="Low complexity" evidence="1">
    <location>
        <begin position="270"/>
        <end position="295"/>
    </location>
</feature>
<evidence type="ECO:0000313" key="2">
    <source>
        <dbReference type="EMBL" id="SUZ31376.1"/>
    </source>
</evidence>
<evidence type="ECO:0000313" key="3">
    <source>
        <dbReference type="Proteomes" id="UP000272908"/>
    </source>
</evidence>
<keyword evidence="3" id="KW-1185">Reference proteome</keyword>
<organism evidence="2 3">
    <name type="scientific">Roseinatronobacter ekhonensis</name>
    <dbReference type="NCBI Taxonomy" id="254356"/>
    <lineage>
        <taxon>Bacteria</taxon>
        <taxon>Pseudomonadati</taxon>
        <taxon>Pseudomonadota</taxon>
        <taxon>Alphaproteobacteria</taxon>
        <taxon>Rhodobacterales</taxon>
        <taxon>Paracoccaceae</taxon>
        <taxon>Roseinatronobacter</taxon>
    </lineage>
</organism>
<feature type="region of interest" description="Disordered" evidence="1">
    <location>
        <begin position="619"/>
        <end position="711"/>
    </location>
</feature>
<feature type="compositionally biased region" description="Pro residues" evidence="1">
    <location>
        <begin position="621"/>
        <end position="639"/>
    </location>
</feature>
<proteinExistence type="predicted"/>
<dbReference type="EMBL" id="UIHC01000008">
    <property type="protein sequence ID" value="SUZ31376.1"/>
    <property type="molecule type" value="Genomic_DNA"/>
</dbReference>
<accession>A0A3B0MTZ1</accession>
<dbReference type="RefSeq" id="WP_121093673.1">
    <property type="nucleotide sequence ID" value="NZ_UIHC01000008.1"/>
</dbReference>
<feature type="region of interest" description="Disordered" evidence="1">
    <location>
        <begin position="506"/>
        <end position="540"/>
    </location>
</feature>
<reference evidence="3" key="1">
    <citation type="submission" date="2018-08" db="EMBL/GenBank/DDBJ databases">
        <authorList>
            <person name="Rodrigo-Torres L."/>
            <person name="Arahal R. D."/>
            <person name="Lucena T."/>
        </authorList>
    </citation>
    <scope>NUCLEOTIDE SEQUENCE [LARGE SCALE GENOMIC DNA]</scope>
    <source>
        <strain evidence="3">CECT 7235</strain>
    </source>
</reference>
<feature type="compositionally biased region" description="Low complexity" evidence="1">
    <location>
        <begin position="506"/>
        <end position="520"/>
    </location>
</feature>
<dbReference type="AlphaFoldDB" id="A0A3B0MTZ1"/>
<protein>
    <recommendedName>
        <fullName evidence="4">Type II secretion system protein GspC N-terminal domain-containing protein</fullName>
    </recommendedName>
</protein>
<feature type="region of interest" description="Disordered" evidence="1">
    <location>
        <begin position="157"/>
        <end position="317"/>
    </location>
</feature>
<dbReference type="Gene3D" id="2.30.30.830">
    <property type="match status" value="1"/>
</dbReference>
<feature type="compositionally biased region" description="Low complexity" evidence="1">
    <location>
        <begin position="379"/>
        <end position="401"/>
    </location>
</feature>
<evidence type="ECO:0000256" key="1">
    <source>
        <dbReference type="SAM" id="MobiDB-lite"/>
    </source>
</evidence>
<evidence type="ECO:0008006" key="4">
    <source>
        <dbReference type="Google" id="ProtNLM"/>
    </source>
</evidence>